<keyword evidence="11" id="KW-1185">Reference proteome</keyword>
<feature type="chain" id="PRO_5012566923" description="superoxide dismutase" evidence="8">
    <location>
        <begin position="20"/>
        <end position="189"/>
    </location>
</feature>
<proteinExistence type="inferred from homology"/>
<dbReference type="AlphaFoldDB" id="A0A1L9SRT5"/>
<dbReference type="Pfam" id="PF00080">
    <property type="entry name" value="Sod_Cu"/>
    <property type="match status" value="1"/>
</dbReference>
<name>A0A1L9SRT5_9EURO</name>
<organism evidence="10 11">
    <name type="scientific">Penicilliopsis zonata CBS 506.65</name>
    <dbReference type="NCBI Taxonomy" id="1073090"/>
    <lineage>
        <taxon>Eukaryota</taxon>
        <taxon>Fungi</taxon>
        <taxon>Dikarya</taxon>
        <taxon>Ascomycota</taxon>
        <taxon>Pezizomycotina</taxon>
        <taxon>Eurotiomycetes</taxon>
        <taxon>Eurotiomycetidae</taxon>
        <taxon>Eurotiales</taxon>
        <taxon>Aspergillaceae</taxon>
        <taxon>Penicilliopsis</taxon>
    </lineage>
</organism>
<feature type="signal peptide" evidence="8">
    <location>
        <begin position="1"/>
        <end position="19"/>
    </location>
</feature>
<dbReference type="RefSeq" id="XP_022584291.1">
    <property type="nucleotide sequence ID" value="XM_022720811.1"/>
</dbReference>
<dbReference type="SUPFAM" id="SSF49329">
    <property type="entry name" value="Cu,Zn superoxide dismutase-like"/>
    <property type="match status" value="1"/>
</dbReference>
<comment type="catalytic activity">
    <reaction evidence="7">
        <text>2 superoxide + 2 H(+) = H2O2 + O2</text>
        <dbReference type="Rhea" id="RHEA:20696"/>
        <dbReference type="ChEBI" id="CHEBI:15378"/>
        <dbReference type="ChEBI" id="CHEBI:15379"/>
        <dbReference type="ChEBI" id="CHEBI:16240"/>
        <dbReference type="ChEBI" id="CHEBI:18421"/>
        <dbReference type="EC" id="1.15.1.1"/>
    </reaction>
</comment>
<dbReference type="OrthoDB" id="159229at2759"/>
<evidence type="ECO:0000256" key="6">
    <source>
        <dbReference type="ARBA" id="ARBA00022862"/>
    </source>
</evidence>
<keyword evidence="8" id="KW-0732">Signal</keyword>
<evidence type="ECO:0000256" key="5">
    <source>
        <dbReference type="ARBA" id="ARBA00022525"/>
    </source>
</evidence>
<dbReference type="GO" id="GO:0046872">
    <property type="term" value="F:metal ion binding"/>
    <property type="evidence" value="ECO:0007669"/>
    <property type="project" value="InterPro"/>
</dbReference>
<accession>A0A1L9SRT5</accession>
<evidence type="ECO:0000313" key="10">
    <source>
        <dbReference type="EMBL" id="OJJ49781.1"/>
    </source>
</evidence>
<evidence type="ECO:0000256" key="2">
    <source>
        <dbReference type="ARBA" id="ARBA00004613"/>
    </source>
</evidence>
<dbReference type="FunFam" id="2.60.40.200:FF:000007">
    <property type="entry name" value="Cell surface Cu-only superoxide dismutase 5"/>
    <property type="match status" value="1"/>
</dbReference>
<dbReference type="GeneID" id="34607276"/>
<keyword evidence="5" id="KW-0964">Secreted</keyword>
<dbReference type="Gene3D" id="2.60.40.200">
    <property type="entry name" value="Superoxide dismutase, copper/zinc binding domain"/>
    <property type="match status" value="1"/>
</dbReference>
<dbReference type="EMBL" id="KV878337">
    <property type="protein sequence ID" value="OJJ49781.1"/>
    <property type="molecule type" value="Genomic_DNA"/>
</dbReference>
<dbReference type="VEuPathDB" id="FungiDB:ASPZODRAFT_1026982"/>
<sequence>MRLALASPMALSLASTVLAASNFTEAPIITNSQQGVLYEATLFSKQNTSIRGVVTAWAPSNAIGVKFHVDFWGFPPDVRGPYPYHIHLDRVPQDGNCYSAGGHLDPYDRGEQPACDPNQPQTCQLGDLSGKHSPVYVAPNAQFEAEYTDLFLSTTKGSDAYIGNRSIVVHAPDGTRLNCGNFVLLEEVE</sequence>
<dbReference type="GO" id="GO:0005576">
    <property type="term" value="C:extracellular region"/>
    <property type="evidence" value="ECO:0007669"/>
    <property type="project" value="UniProtKB-SubCell"/>
</dbReference>
<comment type="similarity">
    <text evidence="3">Belongs to the Cu-Zn superoxide dismutase family.</text>
</comment>
<evidence type="ECO:0000256" key="8">
    <source>
        <dbReference type="SAM" id="SignalP"/>
    </source>
</evidence>
<dbReference type="InterPro" id="IPR001424">
    <property type="entry name" value="SOD_Cu_Zn_dom"/>
</dbReference>
<evidence type="ECO:0000313" key="11">
    <source>
        <dbReference type="Proteomes" id="UP000184188"/>
    </source>
</evidence>
<evidence type="ECO:0000256" key="1">
    <source>
        <dbReference type="ARBA" id="ARBA00004196"/>
    </source>
</evidence>
<dbReference type="Proteomes" id="UP000184188">
    <property type="component" value="Unassembled WGS sequence"/>
</dbReference>
<dbReference type="STRING" id="1073090.A0A1L9SRT5"/>
<comment type="subcellular location">
    <subcellularLocation>
        <location evidence="1">Cell envelope</location>
    </subcellularLocation>
    <subcellularLocation>
        <location evidence="2">Secreted</location>
    </subcellularLocation>
</comment>
<feature type="domain" description="Superoxide dismutase copper/zinc binding" evidence="9">
    <location>
        <begin position="52"/>
        <end position="172"/>
    </location>
</feature>
<evidence type="ECO:0000256" key="3">
    <source>
        <dbReference type="ARBA" id="ARBA00010457"/>
    </source>
</evidence>
<gene>
    <name evidence="10" type="ORF">ASPZODRAFT_1026982</name>
</gene>
<dbReference type="InterPro" id="IPR036423">
    <property type="entry name" value="SOD-like_Cu/Zn_dom_sf"/>
</dbReference>
<dbReference type="EC" id="1.15.1.1" evidence="4"/>
<reference evidence="11" key="1">
    <citation type="journal article" date="2017" name="Genome Biol.">
        <title>Comparative genomics reveals high biological diversity and specific adaptations in the industrially and medically important fungal genus Aspergillus.</title>
        <authorList>
            <person name="de Vries R.P."/>
            <person name="Riley R."/>
            <person name="Wiebenga A."/>
            <person name="Aguilar-Osorio G."/>
            <person name="Amillis S."/>
            <person name="Uchima C.A."/>
            <person name="Anderluh G."/>
            <person name="Asadollahi M."/>
            <person name="Askin M."/>
            <person name="Barry K."/>
            <person name="Battaglia E."/>
            <person name="Bayram O."/>
            <person name="Benocci T."/>
            <person name="Braus-Stromeyer S.A."/>
            <person name="Caldana C."/>
            <person name="Canovas D."/>
            <person name="Cerqueira G.C."/>
            <person name="Chen F."/>
            <person name="Chen W."/>
            <person name="Choi C."/>
            <person name="Clum A."/>
            <person name="Dos Santos R.A."/>
            <person name="Damasio A.R."/>
            <person name="Diallinas G."/>
            <person name="Emri T."/>
            <person name="Fekete E."/>
            <person name="Flipphi M."/>
            <person name="Freyberg S."/>
            <person name="Gallo A."/>
            <person name="Gournas C."/>
            <person name="Habgood R."/>
            <person name="Hainaut M."/>
            <person name="Harispe M.L."/>
            <person name="Henrissat B."/>
            <person name="Hilden K.S."/>
            <person name="Hope R."/>
            <person name="Hossain A."/>
            <person name="Karabika E."/>
            <person name="Karaffa L."/>
            <person name="Karanyi Z."/>
            <person name="Krasevec N."/>
            <person name="Kuo A."/>
            <person name="Kusch H."/>
            <person name="LaButti K."/>
            <person name="Lagendijk E.L."/>
            <person name="Lapidus A."/>
            <person name="Levasseur A."/>
            <person name="Lindquist E."/>
            <person name="Lipzen A."/>
            <person name="Logrieco A.F."/>
            <person name="MacCabe A."/>
            <person name="Maekelae M.R."/>
            <person name="Malavazi I."/>
            <person name="Melin P."/>
            <person name="Meyer V."/>
            <person name="Mielnichuk N."/>
            <person name="Miskei M."/>
            <person name="Molnar A.P."/>
            <person name="Mule G."/>
            <person name="Ngan C.Y."/>
            <person name="Orejas M."/>
            <person name="Orosz E."/>
            <person name="Ouedraogo J.P."/>
            <person name="Overkamp K.M."/>
            <person name="Park H.-S."/>
            <person name="Perrone G."/>
            <person name="Piumi F."/>
            <person name="Punt P.J."/>
            <person name="Ram A.F."/>
            <person name="Ramon A."/>
            <person name="Rauscher S."/>
            <person name="Record E."/>
            <person name="Riano-Pachon D.M."/>
            <person name="Robert V."/>
            <person name="Roehrig J."/>
            <person name="Ruller R."/>
            <person name="Salamov A."/>
            <person name="Salih N.S."/>
            <person name="Samson R.A."/>
            <person name="Sandor E."/>
            <person name="Sanguinetti M."/>
            <person name="Schuetze T."/>
            <person name="Sepcic K."/>
            <person name="Shelest E."/>
            <person name="Sherlock G."/>
            <person name="Sophianopoulou V."/>
            <person name="Squina F.M."/>
            <person name="Sun H."/>
            <person name="Susca A."/>
            <person name="Todd R.B."/>
            <person name="Tsang A."/>
            <person name="Unkles S.E."/>
            <person name="van de Wiele N."/>
            <person name="van Rossen-Uffink D."/>
            <person name="Oliveira J.V."/>
            <person name="Vesth T.C."/>
            <person name="Visser J."/>
            <person name="Yu J.-H."/>
            <person name="Zhou M."/>
            <person name="Andersen M.R."/>
            <person name="Archer D.B."/>
            <person name="Baker S.E."/>
            <person name="Benoit I."/>
            <person name="Brakhage A.A."/>
            <person name="Braus G.H."/>
            <person name="Fischer R."/>
            <person name="Frisvad J.C."/>
            <person name="Goldman G.H."/>
            <person name="Houbraken J."/>
            <person name="Oakley B."/>
            <person name="Pocsi I."/>
            <person name="Scazzocchio C."/>
            <person name="Seiboth B."/>
            <person name="vanKuyk P.A."/>
            <person name="Wortman J."/>
            <person name="Dyer P.S."/>
            <person name="Grigoriev I.V."/>
        </authorList>
    </citation>
    <scope>NUCLEOTIDE SEQUENCE [LARGE SCALE GENOMIC DNA]</scope>
    <source>
        <strain evidence="11">CBS 506.65</strain>
    </source>
</reference>
<evidence type="ECO:0000256" key="4">
    <source>
        <dbReference type="ARBA" id="ARBA00012682"/>
    </source>
</evidence>
<evidence type="ECO:0000256" key="7">
    <source>
        <dbReference type="ARBA" id="ARBA00049204"/>
    </source>
</evidence>
<dbReference type="GO" id="GO:0004784">
    <property type="term" value="F:superoxide dismutase activity"/>
    <property type="evidence" value="ECO:0007669"/>
    <property type="project" value="UniProtKB-EC"/>
</dbReference>
<protein>
    <recommendedName>
        <fullName evidence="4">superoxide dismutase</fullName>
        <ecNumber evidence="4">1.15.1.1</ecNumber>
    </recommendedName>
</protein>
<keyword evidence="6" id="KW-0049">Antioxidant</keyword>
<evidence type="ECO:0000259" key="9">
    <source>
        <dbReference type="Pfam" id="PF00080"/>
    </source>
</evidence>